<dbReference type="PROSITE" id="PS51186">
    <property type="entry name" value="GNAT"/>
    <property type="match status" value="1"/>
</dbReference>
<dbReference type="EMBL" id="BARV01003804">
    <property type="protein sequence ID" value="GAI11934.1"/>
    <property type="molecule type" value="Genomic_DNA"/>
</dbReference>
<comment type="caution">
    <text evidence="4">The sequence shown here is derived from an EMBL/GenBank/DDBJ whole genome shotgun (WGS) entry which is preliminary data.</text>
</comment>
<dbReference type="AlphaFoldDB" id="X1MZZ4"/>
<name>X1MZZ4_9ZZZZ</name>
<dbReference type="PANTHER" id="PTHR43800:SF1">
    <property type="entry name" value="PEPTIDYL-LYSINE N-ACETYLTRANSFERASE YJAB"/>
    <property type="match status" value="1"/>
</dbReference>
<reference evidence="4" key="1">
    <citation type="journal article" date="2014" name="Front. Microbiol.">
        <title>High frequency of phylogenetically diverse reductive dehalogenase-homologous genes in deep subseafloor sedimentary metagenomes.</title>
        <authorList>
            <person name="Kawai M."/>
            <person name="Futagami T."/>
            <person name="Toyoda A."/>
            <person name="Takaki Y."/>
            <person name="Nishi S."/>
            <person name="Hori S."/>
            <person name="Arai W."/>
            <person name="Tsubouchi T."/>
            <person name="Morono Y."/>
            <person name="Uchiyama I."/>
            <person name="Ito T."/>
            <person name="Fujiyama A."/>
            <person name="Inagaki F."/>
            <person name="Takami H."/>
        </authorList>
    </citation>
    <scope>NUCLEOTIDE SEQUENCE</scope>
    <source>
        <strain evidence="4">Expedition CK06-06</strain>
    </source>
</reference>
<evidence type="ECO:0000313" key="4">
    <source>
        <dbReference type="EMBL" id="GAI11934.1"/>
    </source>
</evidence>
<dbReference type="Pfam" id="PF13673">
    <property type="entry name" value="Acetyltransf_10"/>
    <property type="match status" value="1"/>
</dbReference>
<organism evidence="4">
    <name type="scientific">marine sediment metagenome</name>
    <dbReference type="NCBI Taxonomy" id="412755"/>
    <lineage>
        <taxon>unclassified sequences</taxon>
        <taxon>metagenomes</taxon>
        <taxon>ecological metagenomes</taxon>
    </lineage>
</organism>
<keyword evidence="1" id="KW-0808">Transferase</keyword>
<evidence type="ECO:0000256" key="2">
    <source>
        <dbReference type="ARBA" id="ARBA00023315"/>
    </source>
</evidence>
<keyword evidence="2" id="KW-0012">Acyltransferase</keyword>
<feature type="domain" description="N-acetyltransferase" evidence="3">
    <location>
        <begin position="17"/>
        <end position="162"/>
    </location>
</feature>
<sequence>WDETVSTIKENLVIIREMIRRLPNGDFNSILKVINEAAQAYKGVIPDDRWKEPYMSVRELREQIDSGVEFFGLEEKGEIIGVMGIQYVKDVTLIRHAYVLTKHQRRGIGRKLLKYLINLAKCPEILVGTWKAVNGAIQFYEKHGFELTSSKEKNSLLRKYWDIPERQVETSIVLRFSRR</sequence>
<dbReference type="GO" id="GO:0016747">
    <property type="term" value="F:acyltransferase activity, transferring groups other than amino-acyl groups"/>
    <property type="evidence" value="ECO:0007669"/>
    <property type="project" value="InterPro"/>
</dbReference>
<dbReference type="SUPFAM" id="SSF55729">
    <property type="entry name" value="Acyl-CoA N-acyltransferases (Nat)"/>
    <property type="match status" value="1"/>
</dbReference>
<dbReference type="InterPro" id="IPR016181">
    <property type="entry name" value="Acyl_CoA_acyltransferase"/>
</dbReference>
<dbReference type="PANTHER" id="PTHR43800">
    <property type="entry name" value="PEPTIDYL-LYSINE N-ACETYLTRANSFERASE YJAB"/>
    <property type="match status" value="1"/>
</dbReference>
<evidence type="ECO:0000256" key="1">
    <source>
        <dbReference type="ARBA" id="ARBA00022679"/>
    </source>
</evidence>
<protein>
    <recommendedName>
        <fullName evidence="3">N-acetyltransferase domain-containing protein</fullName>
    </recommendedName>
</protein>
<gene>
    <name evidence="4" type="ORF">S06H3_08866</name>
</gene>
<proteinExistence type="predicted"/>
<dbReference type="InterPro" id="IPR000182">
    <property type="entry name" value="GNAT_dom"/>
</dbReference>
<accession>X1MZZ4</accession>
<dbReference type="CDD" id="cd04301">
    <property type="entry name" value="NAT_SF"/>
    <property type="match status" value="1"/>
</dbReference>
<dbReference type="Gene3D" id="3.40.630.30">
    <property type="match status" value="1"/>
</dbReference>
<evidence type="ECO:0000259" key="3">
    <source>
        <dbReference type="PROSITE" id="PS51186"/>
    </source>
</evidence>
<feature type="non-terminal residue" evidence="4">
    <location>
        <position position="1"/>
    </location>
</feature>